<sequence>MPQSPTVFDNFVADIQLDGKPVQLALWDTAGQEEYERLRPMSYAKAHVILIAFAVDTPDSLDNVANKWIEEVRSICGPHVPVLLVGCKTDIREKARQSGHYIPDNFVETAEGVDDIFEAATRAAMLVREGAHGMTVASGTVGTHGRNGSHGGKRRGEAEKGHGKGCCVIC</sequence>
<organism evidence="1 2">
    <name type="scientific">Naganishia onofrii</name>
    <dbReference type="NCBI Taxonomy" id="1851511"/>
    <lineage>
        <taxon>Eukaryota</taxon>
        <taxon>Fungi</taxon>
        <taxon>Dikarya</taxon>
        <taxon>Basidiomycota</taxon>
        <taxon>Agaricomycotina</taxon>
        <taxon>Tremellomycetes</taxon>
        <taxon>Filobasidiales</taxon>
        <taxon>Filobasidiaceae</taxon>
        <taxon>Naganishia</taxon>
    </lineage>
</organism>
<evidence type="ECO:0000313" key="1">
    <source>
        <dbReference type="EMBL" id="KAJ9124958.1"/>
    </source>
</evidence>
<evidence type="ECO:0000313" key="2">
    <source>
        <dbReference type="Proteomes" id="UP001234202"/>
    </source>
</evidence>
<dbReference type="EMBL" id="JASBWV010000008">
    <property type="protein sequence ID" value="KAJ9124958.1"/>
    <property type="molecule type" value="Genomic_DNA"/>
</dbReference>
<name>A0ACC2XLU2_9TREE</name>
<gene>
    <name evidence="1" type="ORF">QFC24_002890</name>
</gene>
<keyword evidence="2" id="KW-1185">Reference proteome</keyword>
<accession>A0ACC2XLU2</accession>
<proteinExistence type="predicted"/>
<reference evidence="1" key="1">
    <citation type="submission" date="2023-04" db="EMBL/GenBank/DDBJ databases">
        <title>Draft Genome sequencing of Naganishia species isolated from polar environments using Oxford Nanopore Technology.</title>
        <authorList>
            <person name="Leo P."/>
            <person name="Venkateswaran K."/>
        </authorList>
    </citation>
    <scope>NUCLEOTIDE SEQUENCE</scope>
    <source>
        <strain evidence="1">DBVPG 5303</strain>
    </source>
</reference>
<protein>
    <submittedName>
        <fullName evidence="1">Uncharacterized protein</fullName>
    </submittedName>
</protein>
<comment type="caution">
    <text evidence="1">The sequence shown here is derived from an EMBL/GenBank/DDBJ whole genome shotgun (WGS) entry which is preliminary data.</text>
</comment>
<dbReference type="Proteomes" id="UP001234202">
    <property type="component" value="Unassembled WGS sequence"/>
</dbReference>